<dbReference type="Proteomes" id="UP001153709">
    <property type="component" value="Chromosome 6"/>
</dbReference>
<evidence type="ECO:0000313" key="2">
    <source>
        <dbReference type="EMBL" id="CAG9836742.1"/>
    </source>
</evidence>
<feature type="compositionally biased region" description="Basic residues" evidence="1">
    <location>
        <begin position="837"/>
        <end position="851"/>
    </location>
</feature>
<accession>A0A9N9T6H4</accession>
<dbReference type="PANTHER" id="PTHR48421:SF1">
    <property type="entry name" value="MYCBP-ASSOCIATED PROTEIN"/>
    <property type="match status" value="1"/>
</dbReference>
<dbReference type="Pfam" id="PF14646">
    <property type="entry name" value="MYCBPAP"/>
    <property type="match status" value="1"/>
</dbReference>
<keyword evidence="3" id="KW-1185">Reference proteome</keyword>
<proteinExistence type="predicted"/>
<gene>
    <name evidence="2" type="ORF">DIABBA_LOCUS9807</name>
</gene>
<dbReference type="AlphaFoldDB" id="A0A9N9T6H4"/>
<sequence>MNKCTFCKCFLEPPINAVSQKTPEKKDNKGSILSNQNYNKSSQNWKKWVQFQVESNKTFRKGDIINLESGELIVNTAQEYQTASNIYFTEAIINTASQKPPGEEDNKLDILSNQNYNKSSQSWKKWGKFQIESNKTFRKGDSAIPESGELLVNIAEEYRTATQINFTETPASQNILEQGDNKRNTLTDQECNDLLQDEEKWEKIRVETNKRLAERLNREPGDLLMNVAEDYRQVRQEQILFENMQINVDFDKYRGNPAFFNLPPSLKEHCRLQCQKKCLCQNPIYFSVPTNAQKNEIPKMKFERTSKHSMKKNLLPKTRNIFTLWKRNSYRKMILENISTKLKNLRPHRSDIKLFIEEDNQAKQESTDELKSGEKHGERYLEDSFEASTLEKLTDLKVKKLEETLYDPNNEKVNFLINGNRITEHVIKQGTMKIRVICDSGEIPKLPIINYLKFENKGNFTLRIYFSIYEKYRTFRDITPVVPKASSPFYFDRRELLLLPGESLDFPIWFKPIQTGNFNETWQITTSPQFFDESFLLLIILQGNVYQENFYEKINEIENTLTTRVRSTLIGDILRDILNSTQYRKSHIQKYTYSEKHYFEATNQETWGFIKRPKYVYNKDLVTELKNFYKKVKTPEDYADWNYSIDVLLELAKKRDLLNYIDDIYMRCKEGRERAYILRELYGIPNINIAEAQKVHDAIREPDASPRETYAKSKTNHEQLHEILQKLDRSVMINNTEREKYATVYYIVRYYLHRAYKQLNGRDVSTPIPVLGKTKITDRCDDIPERLLFEKFDNIWIQRNRRVPPVVTEFIPKPKPKHLEDIPLDQPHELYNAYFKKQKNDKKKNNAKTKKILPVTTNKNNKQKGKRSDRHTDTKVIENFDPFGNLEIDIQQNTSVQAAYKQRTSFSVKSPSMPSMRSFEEKETKSYHEKYLIVYSNLCAGIDAMVAALDTINERRIPAEILSELTECNIIESKRKFTNLSISIGTASTGATSEKFRLSDEICPEVDDYWNYLGNTYFYQNEKTQKYFIKGETLPEEITETTLPLAKPRESFHLFTPPEVESVVSADFKSEAMQTSDISSDKYEAFSDHLLKTDLSHDSSQADSSEDNNTKREKSLDLFYYVDYNL</sequence>
<evidence type="ECO:0000313" key="3">
    <source>
        <dbReference type="Proteomes" id="UP001153709"/>
    </source>
</evidence>
<name>A0A9N9T6H4_DIABA</name>
<dbReference type="EMBL" id="OU898281">
    <property type="protein sequence ID" value="CAG9836742.1"/>
    <property type="molecule type" value="Genomic_DNA"/>
</dbReference>
<dbReference type="InterPro" id="IPR032707">
    <property type="entry name" value="MYCBPAP"/>
</dbReference>
<dbReference type="PANTHER" id="PTHR48421">
    <property type="entry name" value="MYCBP-ASSOCIATED PROTEIN"/>
    <property type="match status" value="1"/>
</dbReference>
<dbReference type="OrthoDB" id="10263316at2759"/>
<protein>
    <recommendedName>
        <fullName evidence="4">MYCBP-associated protein</fullName>
    </recommendedName>
</protein>
<feature type="region of interest" description="Disordered" evidence="1">
    <location>
        <begin position="837"/>
        <end position="872"/>
    </location>
</feature>
<evidence type="ECO:0008006" key="4">
    <source>
        <dbReference type="Google" id="ProtNLM"/>
    </source>
</evidence>
<organism evidence="2 3">
    <name type="scientific">Diabrotica balteata</name>
    <name type="common">Banded cucumber beetle</name>
    <dbReference type="NCBI Taxonomy" id="107213"/>
    <lineage>
        <taxon>Eukaryota</taxon>
        <taxon>Metazoa</taxon>
        <taxon>Ecdysozoa</taxon>
        <taxon>Arthropoda</taxon>
        <taxon>Hexapoda</taxon>
        <taxon>Insecta</taxon>
        <taxon>Pterygota</taxon>
        <taxon>Neoptera</taxon>
        <taxon>Endopterygota</taxon>
        <taxon>Coleoptera</taxon>
        <taxon>Polyphaga</taxon>
        <taxon>Cucujiformia</taxon>
        <taxon>Chrysomeloidea</taxon>
        <taxon>Chrysomelidae</taxon>
        <taxon>Galerucinae</taxon>
        <taxon>Diabroticina</taxon>
        <taxon>Diabroticites</taxon>
        <taxon>Diabrotica</taxon>
    </lineage>
</organism>
<reference evidence="2" key="1">
    <citation type="submission" date="2022-01" db="EMBL/GenBank/DDBJ databases">
        <authorList>
            <person name="King R."/>
        </authorList>
    </citation>
    <scope>NUCLEOTIDE SEQUENCE</scope>
</reference>
<evidence type="ECO:0000256" key="1">
    <source>
        <dbReference type="SAM" id="MobiDB-lite"/>
    </source>
</evidence>